<evidence type="ECO:0000256" key="1">
    <source>
        <dbReference type="SAM" id="MobiDB-lite"/>
    </source>
</evidence>
<feature type="domain" description="DUF8004" evidence="2">
    <location>
        <begin position="379"/>
        <end position="472"/>
    </location>
</feature>
<protein>
    <recommendedName>
        <fullName evidence="2">DUF8004 domain-containing protein</fullName>
    </recommendedName>
</protein>
<feature type="compositionally biased region" description="Polar residues" evidence="1">
    <location>
        <begin position="846"/>
        <end position="862"/>
    </location>
</feature>
<dbReference type="Proteomes" id="UP001203852">
    <property type="component" value="Unassembled WGS sequence"/>
</dbReference>
<comment type="caution">
    <text evidence="3">The sequence shown here is derived from an EMBL/GenBank/DDBJ whole genome shotgun (WGS) entry which is preliminary data.</text>
</comment>
<evidence type="ECO:0000313" key="3">
    <source>
        <dbReference type="EMBL" id="KAI1608480.1"/>
    </source>
</evidence>
<keyword evidence="4" id="KW-1185">Reference proteome</keyword>
<feature type="compositionally biased region" description="Polar residues" evidence="1">
    <location>
        <begin position="25"/>
        <end position="40"/>
    </location>
</feature>
<feature type="compositionally biased region" description="Polar residues" evidence="1">
    <location>
        <begin position="786"/>
        <end position="800"/>
    </location>
</feature>
<dbReference type="EMBL" id="MU404363">
    <property type="protein sequence ID" value="KAI1608480.1"/>
    <property type="molecule type" value="Genomic_DNA"/>
</dbReference>
<feature type="region of interest" description="Disordered" evidence="1">
    <location>
        <begin position="1"/>
        <end position="167"/>
    </location>
</feature>
<feature type="compositionally biased region" description="Low complexity" evidence="1">
    <location>
        <begin position="77"/>
        <end position="109"/>
    </location>
</feature>
<dbReference type="AlphaFoldDB" id="A0AAN6DPQ7"/>
<evidence type="ECO:0000313" key="4">
    <source>
        <dbReference type="Proteomes" id="UP001203852"/>
    </source>
</evidence>
<organism evidence="3 4">
    <name type="scientific">Exophiala viscosa</name>
    <dbReference type="NCBI Taxonomy" id="2486360"/>
    <lineage>
        <taxon>Eukaryota</taxon>
        <taxon>Fungi</taxon>
        <taxon>Dikarya</taxon>
        <taxon>Ascomycota</taxon>
        <taxon>Pezizomycotina</taxon>
        <taxon>Eurotiomycetes</taxon>
        <taxon>Chaetothyriomycetidae</taxon>
        <taxon>Chaetothyriales</taxon>
        <taxon>Herpotrichiellaceae</taxon>
        <taxon>Exophiala</taxon>
    </lineage>
</organism>
<reference evidence="3" key="1">
    <citation type="journal article" date="2022" name="bioRxiv">
        <title>Deciphering the potential niche of two novel black yeast fungi from a biological soil crust based on their genomes, phenotypes, and melanin regulation.</title>
        <authorList>
            <consortium name="DOE Joint Genome Institute"/>
            <person name="Carr E.C."/>
            <person name="Barton Q."/>
            <person name="Grambo S."/>
            <person name="Sullivan M."/>
            <person name="Renfro C.M."/>
            <person name="Kuo A."/>
            <person name="Pangilinan J."/>
            <person name="Lipzen A."/>
            <person name="Keymanesh K."/>
            <person name="Savage E."/>
            <person name="Barry K."/>
            <person name="Grigoriev I.V."/>
            <person name="Riekhof W.R."/>
            <person name="Harris S.S."/>
        </authorList>
    </citation>
    <scope>NUCLEOTIDE SEQUENCE</scope>
    <source>
        <strain evidence="3">JF 03-4F</strain>
    </source>
</reference>
<dbReference type="Pfam" id="PF26013">
    <property type="entry name" value="DUF8004"/>
    <property type="match status" value="1"/>
</dbReference>
<sequence>MARRLSALLSLSRDEKDQHSERSGSSDAGSLEYAQSSTTAPAPRKLHKHNIPSPFEGYNDGNPPLAPPPFSHNGLYRPPSSQRSDSRPGSQADSRAGSRAGSRASSPPSLNLVRSRDNSRSRPQTPSISVPPDAMPPARPVTPTSTKSKKKSWISTRSDRKSYDSQAQGYGQQAWIAGLREFVGYDVTTLLYGEKVPELWNDQGDTIVYLYPPSSGKGPCFRLDSVLLADSRALVNLRMQSPSTAVDKDGDMQVLQHALSEITLPSGQLRPPSQASSISQPSINFSAAGVVSAAGQQKHVYLPLGFDEDLSYPESEPQGNDFELILLYRNFFAFLAGGALVATPRQVTLFSIFMGISTILRRFSFTNADGSTFGDVPTTSFARYCDELRLSDVRSSREKTIEAIVLGEQVKSWALYNEGFTHAVGRLADIKAMRSPKYEKMSPITMNRLERAQLDLEQRLMTVRGKLEDYEFPSMFAGIADSQSSSRASRFKEWKAAFLDVRKFTIAHYRRKYGSWPPKASSKKNNFEESGLNRLLLREVYKDFTDLYDVLVDRSSLTTRTVEMAAMTDNSETSDMEFIQHAVRRIESEYDRAAPPVMPPIPFDAPLLPQFSNSFNRDHVLGPDAATLQGKKLRENEVNEVLLGSYNRESINASTWIQDFFNYERRSGGGKTLDQIVDYRCGHWLFLYAVLQSLPMTVVDARDLKHTDGVEYFLCVAPRGGRPWVKEDQSTSRAWYNVASGGGVVSLPADLIDHSVEGIYRRSRCWTVATRWAETLQRPTAALQPQKLQTGSSPFLNPQQAPYLDPGTSPLMKPLSSASSNELRNVSSRSSVNLGLDAMEAPPPQVQSRPKANPNYNPNLTFDSILGGSEDPKAKGKRGKK</sequence>
<gene>
    <name evidence="3" type="ORF">EDD36DRAFT_100662</name>
</gene>
<dbReference type="PANTHER" id="PTHR39601">
    <property type="entry name" value="CHORIOGENIN HMINOR"/>
    <property type="match status" value="1"/>
</dbReference>
<accession>A0AAN6DPQ7</accession>
<dbReference type="PANTHER" id="PTHR39601:SF2">
    <property type="entry name" value="CHORIOGENIN HMINOR"/>
    <property type="match status" value="1"/>
</dbReference>
<feature type="region of interest" description="Disordered" evidence="1">
    <location>
        <begin position="783"/>
        <end position="881"/>
    </location>
</feature>
<feature type="compositionally biased region" description="Low complexity" evidence="1">
    <location>
        <begin position="1"/>
        <end position="11"/>
    </location>
</feature>
<evidence type="ECO:0000259" key="2">
    <source>
        <dbReference type="Pfam" id="PF26013"/>
    </source>
</evidence>
<feature type="compositionally biased region" description="Polar residues" evidence="1">
    <location>
        <begin position="816"/>
        <end position="833"/>
    </location>
</feature>
<name>A0AAN6DPQ7_9EURO</name>
<feature type="compositionally biased region" description="Basic and acidic residues" evidence="1">
    <location>
        <begin position="12"/>
        <end position="24"/>
    </location>
</feature>
<proteinExistence type="predicted"/>
<dbReference type="InterPro" id="IPR058317">
    <property type="entry name" value="DUF8004"/>
</dbReference>